<evidence type="ECO:0000256" key="3">
    <source>
        <dbReference type="ARBA" id="ARBA00022691"/>
    </source>
</evidence>
<dbReference type="InterPro" id="IPR030384">
    <property type="entry name" value="MeTrfase_SMT"/>
</dbReference>
<name>A0A0M0JKD8_9EUKA</name>
<feature type="transmembrane region" description="Helical" evidence="7">
    <location>
        <begin position="326"/>
        <end position="347"/>
    </location>
</feature>
<dbReference type="Proteomes" id="UP000037460">
    <property type="component" value="Unassembled WGS sequence"/>
</dbReference>
<dbReference type="PANTHER" id="PTHR44068:SF1">
    <property type="entry name" value="HYPOTHETICAL LOC100005854"/>
    <property type="match status" value="1"/>
</dbReference>
<dbReference type="AlphaFoldDB" id="A0A0M0JKD8"/>
<keyword evidence="3 5" id="KW-0949">S-adenosyl-L-methionine</keyword>
<dbReference type="SUPFAM" id="SSF53335">
    <property type="entry name" value="S-adenosyl-L-methionine-dependent methyltransferases"/>
    <property type="match status" value="1"/>
</dbReference>
<protein>
    <recommendedName>
        <fullName evidence="6">Methyltransferase</fullName>
        <ecNumber evidence="6">2.1.1.-</ecNumber>
    </recommendedName>
</protein>
<dbReference type="GO" id="GO:0032259">
    <property type="term" value="P:methylation"/>
    <property type="evidence" value="ECO:0007669"/>
    <property type="project" value="UniProtKB-KW"/>
</dbReference>
<evidence type="ECO:0000313" key="9">
    <source>
        <dbReference type="EMBL" id="KOO27041.1"/>
    </source>
</evidence>
<evidence type="ECO:0000256" key="6">
    <source>
        <dbReference type="RuleBase" id="RU362025"/>
    </source>
</evidence>
<dbReference type="EC" id="2.1.1.-" evidence="6"/>
<evidence type="ECO:0000256" key="4">
    <source>
        <dbReference type="ARBA" id="ARBA00038188"/>
    </source>
</evidence>
<proteinExistence type="inferred from homology"/>
<feature type="domain" description="SAM-dependent methyltransferase Erg6/SMT-type" evidence="8">
    <location>
        <begin position="90"/>
        <end position="385"/>
    </location>
</feature>
<reference evidence="10" key="1">
    <citation type="journal article" date="2015" name="PLoS Genet.">
        <title>Genome Sequence and Transcriptome Analyses of Chrysochromulina tobin: Metabolic Tools for Enhanced Algal Fitness in the Prominent Order Prymnesiales (Haptophyceae).</title>
        <authorList>
            <person name="Hovde B.T."/>
            <person name="Deodato C.R."/>
            <person name="Hunsperger H.M."/>
            <person name="Ryken S.A."/>
            <person name="Yost W."/>
            <person name="Jha R.K."/>
            <person name="Patterson J."/>
            <person name="Monnat R.J. Jr."/>
            <person name="Barlow S.B."/>
            <person name="Starkenburg S.R."/>
            <person name="Cattolico R.A."/>
        </authorList>
    </citation>
    <scope>NUCLEOTIDE SEQUENCE</scope>
    <source>
        <strain evidence="10">CCMP291</strain>
    </source>
</reference>
<dbReference type="InterPro" id="IPR013705">
    <property type="entry name" value="Sterol_MeTrfase_C"/>
</dbReference>
<comment type="caution">
    <text evidence="9">The sequence shown here is derived from an EMBL/GenBank/DDBJ whole genome shotgun (WGS) entry which is preliminary data.</text>
</comment>
<dbReference type="Pfam" id="PF08241">
    <property type="entry name" value="Methyltransf_11"/>
    <property type="match status" value="1"/>
</dbReference>
<comment type="similarity">
    <text evidence="4 5 6">Belongs to the class I-like SAM-binding methyltransferase superfamily. Erg6/SMT family.</text>
</comment>
<evidence type="ECO:0000256" key="7">
    <source>
        <dbReference type="SAM" id="Phobius"/>
    </source>
</evidence>
<accession>A0A0M0JKD8</accession>
<evidence type="ECO:0000259" key="8">
    <source>
        <dbReference type="PROSITE" id="PS51685"/>
    </source>
</evidence>
<keyword evidence="10" id="KW-1185">Reference proteome</keyword>
<dbReference type="GO" id="GO:0005783">
    <property type="term" value="C:endoplasmic reticulum"/>
    <property type="evidence" value="ECO:0007669"/>
    <property type="project" value="TreeGrafter"/>
</dbReference>
<dbReference type="InterPro" id="IPR050447">
    <property type="entry name" value="Erg6_SMT_methyltransf"/>
</dbReference>
<keyword evidence="7" id="KW-0472">Membrane</keyword>
<evidence type="ECO:0000256" key="1">
    <source>
        <dbReference type="ARBA" id="ARBA00022603"/>
    </source>
</evidence>
<keyword evidence="2 5" id="KW-0808">Transferase</keyword>
<evidence type="ECO:0000256" key="2">
    <source>
        <dbReference type="ARBA" id="ARBA00022679"/>
    </source>
</evidence>
<dbReference type="Gene3D" id="3.40.50.150">
    <property type="entry name" value="Vaccinia Virus protein VP39"/>
    <property type="match status" value="1"/>
</dbReference>
<keyword evidence="1 5" id="KW-0489">Methyltransferase</keyword>
<dbReference type="CDD" id="cd02440">
    <property type="entry name" value="AdoMet_MTases"/>
    <property type="match status" value="1"/>
</dbReference>
<organism evidence="9 10">
    <name type="scientific">Chrysochromulina tobinii</name>
    <dbReference type="NCBI Taxonomy" id="1460289"/>
    <lineage>
        <taxon>Eukaryota</taxon>
        <taxon>Haptista</taxon>
        <taxon>Haptophyta</taxon>
        <taxon>Prymnesiophyceae</taxon>
        <taxon>Prymnesiales</taxon>
        <taxon>Chrysochromulinaceae</taxon>
        <taxon>Chrysochromulina</taxon>
    </lineage>
</organism>
<dbReference type="InterPro" id="IPR029063">
    <property type="entry name" value="SAM-dependent_MTases_sf"/>
</dbReference>
<dbReference type="Pfam" id="PF08498">
    <property type="entry name" value="Sterol_MT_C"/>
    <property type="match status" value="1"/>
</dbReference>
<dbReference type="PROSITE" id="PS51685">
    <property type="entry name" value="SAM_MT_ERG6_SMT"/>
    <property type="match status" value="1"/>
</dbReference>
<evidence type="ECO:0000313" key="10">
    <source>
        <dbReference type="Proteomes" id="UP000037460"/>
    </source>
</evidence>
<gene>
    <name evidence="9" type="ORF">Ctob_004132</name>
</gene>
<evidence type="ECO:0000256" key="5">
    <source>
        <dbReference type="PROSITE-ProRule" id="PRU01022"/>
    </source>
</evidence>
<dbReference type="InterPro" id="IPR013216">
    <property type="entry name" value="Methyltransf_11"/>
</dbReference>
<keyword evidence="7" id="KW-0812">Transmembrane</keyword>
<dbReference type="PANTHER" id="PTHR44068">
    <property type="entry name" value="ZGC:194242"/>
    <property type="match status" value="1"/>
</dbReference>
<dbReference type="OrthoDB" id="540004at2759"/>
<keyword evidence="7" id="KW-1133">Transmembrane helix</keyword>
<dbReference type="GO" id="GO:0003838">
    <property type="term" value="F:sterol 24-C-methyltransferase activity"/>
    <property type="evidence" value="ECO:0007669"/>
    <property type="project" value="TreeGrafter"/>
</dbReference>
<dbReference type="GO" id="GO:0016126">
    <property type="term" value="P:sterol biosynthetic process"/>
    <property type="evidence" value="ECO:0007669"/>
    <property type="project" value="TreeGrafter"/>
</dbReference>
<dbReference type="EMBL" id="JWZX01002771">
    <property type="protein sequence ID" value="KOO27041.1"/>
    <property type="molecule type" value="Genomic_DNA"/>
</dbReference>
<sequence>MLKTRVMGDRVGAYAVCFEVNISEHWNAVAVRQTFSGRVSQILDSWTSGKSGQVSGKGSHDIDKYNALHDDKKTSVEGRNAAYVDLVNSYYNLATDFYEWGWGQSFHFAERLQGEDFGMSIARHEYYLAMRLGIKPSDHVLDCGCGIGGPLRNIGRFTSAKVTGVTLNQYQVDRGNRLCQEAHLDDRCRLVQADFHKLPFAEATFNSCYSIEACCHSPDRVDVYSEVFRVLKPGGYFASYEWCLTEKHDPLNERHVWSKKKIEEGDGLPGLTLTTSCDAALKRAGFEIIESRDAALDPNPGGEPWYKILTASYNLASREGLFRLQFTYWGTFMMNIVLNFMEFVGIAPRGSGKVREMLRQAQLGLVAGGEMGTFTPMYVVIGRKPL</sequence>